<keyword evidence="4" id="KW-1185">Reference proteome</keyword>
<feature type="compositionally biased region" description="Basic and acidic residues" evidence="1">
    <location>
        <begin position="731"/>
        <end position="745"/>
    </location>
</feature>
<feature type="chain" id="PRO_5035784870" evidence="2">
    <location>
        <begin position="20"/>
        <end position="1105"/>
    </location>
</feature>
<feature type="region of interest" description="Disordered" evidence="1">
    <location>
        <begin position="863"/>
        <end position="888"/>
    </location>
</feature>
<feature type="compositionally biased region" description="Polar residues" evidence="1">
    <location>
        <begin position="869"/>
        <end position="883"/>
    </location>
</feature>
<feature type="compositionally biased region" description="Low complexity" evidence="1">
    <location>
        <begin position="299"/>
        <end position="318"/>
    </location>
</feature>
<name>A0A8S9WV15_APOLU</name>
<feature type="compositionally biased region" description="Basic and acidic residues" evidence="1">
    <location>
        <begin position="359"/>
        <end position="376"/>
    </location>
</feature>
<feature type="compositionally biased region" description="Low complexity" evidence="1">
    <location>
        <begin position="163"/>
        <end position="174"/>
    </location>
</feature>
<keyword evidence="2" id="KW-0732">Signal</keyword>
<evidence type="ECO:0000256" key="2">
    <source>
        <dbReference type="SAM" id="SignalP"/>
    </source>
</evidence>
<dbReference type="AlphaFoldDB" id="A0A8S9WV15"/>
<dbReference type="EMBL" id="WIXP02000014">
    <property type="protein sequence ID" value="KAF6199928.1"/>
    <property type="molecule type" value="Genomic_DNA"/>
</dbReference>
<comment type="caution">
    <text evidence="3">The sequence shown here is derived from an EMBL/GenBank/DDBJ whole genome shotgun (WGS) entry which is preliminary data.</text>
</comment>
<feature type="region of interest" description="Disordered" evidence="1">
    <location>
        <begin position="1046"/>
        <end position="1069"/>
    </location>
</feature>
<feature type="compositionally biased region" description="Basic and acidic residues" evidence="1">
    <location>
        <begin position="147"/>
        <end position="156"/>
    </location>
</feature>
<organism evidence="3 4">
    <name type="scientific">Apolygus lucorum</name>
    <name type="common">Small green plant bug</name>
    <name type="synonym">Lygocoris lucorum</name>
    <dbReference type="NCBI Taxonomy" id="248454"/>
    <lineage>
        <taxon>Eukaryota</taxon>
        <taxon>Metazoa</taxon>
        <taxon>Ecdysozoa</taxon>
        <taxon>Arthropoda</taxon>
        <taxon>Hexapoda</taxon>
        <taxon>Insecta</taxon>
        <taxon>Pterygota</taxon>
        <taxon>Neoptera</taxon>
        <taxon>Paraneoptera</taxon>
        <taxon>Hemiptera</taxon>
        <taxon>Heteroptera</taxon>
        <taxon>Panheteroptera</taxon>
        <taxon>Cimicomorpha</taxon>
        <taxon>Miridae</taxon>
        <taxon>Mirini</taxon>
        <taxon>Apolygus</taxon>
    </lineage>
</organism>
<evidence type="ECO:0000313" key="4">
    <source>
        <dbReference type="Proteomes" id="UP000466442"/>
    </source>
</evidence>
<evidence type="ECO:0000313" key="3">
    <source>
        <dbReference type="EMBL" id="KAF6199928.1"/>
    </source>
</evidence>
<dbReference type="OrthoDB" id="7701360at2759"/>
<feature type="compositionally biased region" description="Polar residues" evidence="1">
    <location>
        <begin position="23"/>
        <end position="43"/>
    </location>
</feature>
<feature type="compositionally biased region" description="Polar residues" evidence="1">
    <location>
        <begin position="505"/>
        <end position="515"/>
    </location>
</feature>
<feature type="compositionally biased region" description="Basic and acidic residues" evidence="1">
    <location>
        <begin position="604"/>
        <end position="628"/>
    </location>
</feature>
<reference evidence="3" key="1">
    <citation type="journal article" date="2021" name="Mol. Ecol. Resour.">
        <title>Apolygus lucorum genome provides insights into omnivorousness and mesophyll feeding.</title>
        <authorList>
            <person name="Liu Y."/>
            <person name="Liu H."/>
            <person name="Wang H."/>
            <person name="Huang T."/>
            <person name="Liu B."/>
            <person name="Yang B."/>
            <person name="Yin L."/>
            <person name="Li B."/>
            <person name="Zhang Y."/>
            <person name="Zhang S."/>
            <person name="Jiang F."/>
            <person name="Zhang X."/>
            <person name="Ren Y."/>
            <person name="Wang B."/>
            <person name="Wang S."/>
            <person name="Lu Y."/>
            <person name="Wu K."/>
            <person name="Fan W."/>
            <person name="Wang G."/>
        </authorList>
    </citation>
    <scope>NUCLEOTIDE SEQUENCE</scope>
    <source>
        <strain evidence="3">12Hb</strain>
    </source>
</reference>
<feature type="compositionally biased region" description="Basic and acidic residues" evidence="1">
    <location>
        <begin position="657"/>
        <end position="688"/>
    </location>
</feature>
<feature type="signal peptide" evidence="2">
    <location>
        <begin position="1"/>
        <end position="19"/>
    </location>
</feature>
<feature type="compositionally biased region" description="Polar residues" evidence="1">
    <location>
        <begin position="333"/>
        <end position="348"/>
    </location>
</feature>
<dbReference type="Proteomes" id="UP000466442">
    <property type="component" value="Unassembled WGS sequence"/>
</dbReference>
<feature type="compositionally biased region" description="Basic and acidic residues" evidence="1">
    <location>
        <begin position="396"/>
        <end position="411"/>
    </location>
</feature>
<feature type="compositionally biased region" description="Basic and acidic residues" evidence="1">
    <location>
        <begin position="92"/>
        <end position="104"/>
    </location>
</feature>
<feature type="compositionally biased region" description="Basic and acidic residues" evidence="1">
    <location>
        <begin position="320"/>
        <end position="329"/>
    </location>
</feature>
<feature type="region of interest" description="Disordered" evidence="1">
    <location>
        <begin position="23"/>
        <end position="104"/>
    </location>
</feature>
<feature type="region of interest" description="Disordered" evidence="1">
    <location>
        <begin position="772"/>
        <end position="835"/>
    </location>
</feature>
<feature type="compositionally biased region" description="Low complexity" evidence="1">
    <location>
        <begin position="202"/>
        <end position="221"/>
    </location>
</feature>
<feature type="compositionally biased region" description="Low complexity" evidence="1">
    <location>
        <begin position="133"/>
        <end position="146"/>
    </location>
</feature>
<feature type="compositionally biased region" description="Polar residues" evidence="1">
    <location>
        <begin position="175"/>
        <end position="190"/>
    </location>
</feature>
<proteinExistence type="predicted"/>
<gene>
    <name evidence="3" type="ORF">GE061_006226</name>
</gene>
<accession>A0A8S9WV15</accession>
<protein>
    <submittedName>
        <fullName evidence="3">Uncharacterized protein</fullName>
    </submittedName>
</protein>
<feature type="compositionally biased region" description="Basic and acidic residues" evidence="1">
    <location>
        <begin position="231"/>
        <end position="252"/>
    </location>
</feature>
<sequence>MRWPCSAAVTLLFLVTVSAQRGSRRFSASSTDNTLPTEESTSSRSHRFHGRESSRDVSRTQAVPRQDFPHRDAEVIPSLASTRGSPRASFRSRNEVSSKELHSRNEVPIVSSGAVEYERLQNVAKPSRRTFTSRGQSSSDSSASRSHLNEVEDKGRPVPAAPGRSNRFSSRGSGVETSPSPRRLSSTVQSYADHETTRSNHRSSPGRTSSRSSSQTESPVRNEPSRPVPVRSRESARTRTPDESSHAPEVRSQETTVAPQRHRLPDSSPQPERPSFARNKAGGRSLNLDKGDASSEVPTTRGRGRTSSRTTDVSGRSSFRSRESSRDEASQEGSRGSTRTSGRLNTRNGGEDALTTRGRSSERFKSRAPKTEDRPVPTEPPVTVPTRELFTSTAVPEKEALVEAEVPKEEIAETFASPEPATHAPAREIRTTSNPLARGAPRSNRGRGTARASSADLKSGGLKEKETDEVRDDDNYPAVYKQLKKSGTDPKDILALLKAKKAARETQQNPKQPQLTPLAPDDSPVSTINPKDTADLNPSVAPQGVSHGPRNFRKNLGRRISTGDEQAEVPRRSAEPQEISSGSKNGVKTGGPFRASPVFRPRSHVLEKDLNDDAEPTKEIDSGAERSRFVPTRARLPGRGYSRSTANSVDASESTTEESKEALLSTRRYENIAKYRGRSSDKPEKPEYEPGIVKRRNFPRLNNVQITTEAPREEASTGRTKFQPKRGYKRLNREEVVTETPKDYDSPVAERNSRYPSRSFPVDKSTVEAVMREPVKEENSKYSSVGRQRSFRPGLNRPSLKPGFRPSSRAEARGEEDIPEEENSANELIREETEDKNLQVALIHEGNERRGLSKSRYDLEEKLGLKSNVPPQQRQGGTEQTSYRARDRAGDMEKFRARTEGNNDEPTNVTPIKPRYHLYDRQNDGTKKQIVPAPIETTTSQEKYKGKYKSYQSNKERSSFTLPRKVFTRTTPIPPSLSRYKDRKESLSRQFVPKVHQLNTASGLDEEVEDDSEFDDPLRRGFNGLSIDSLVSESEFSTITTEPHNSVFRANHNRRSDGSDSTTDNNYNRAYYHNNHYNYNRAYYHNNHYNYHKEANYEKTVTQNN</sequence>
<evidence type="ECO:0000256" key="1">
    <source>
        <dbReference type="SAM" id="MobiDB-lite"/>
    </source>
</evidence>
<feature type="region of interest" description="Disordered" evidence="1">
    <location>
        <begin position="124"/>
        <end position="760"/>
    </location>
</feature>